<dbReference type="Pfam" id="PF00225">
    <property type="entry name" value="Kinesin"/>
    <property type="match status" value="2"/>
</dbReference>
<evidence type="ECO:0000256" key="4">
    <source>
        <dbReference type="ARBA" id="ARBA00023175"/>
    </source>
</evidence>
<evidence type="ECO:0000256" key="5">
    <source>
        <dbReference type="PROSITE-ProRule" id="PRU00283"/>
    </source>
</evidence>
<dbReference type="InterPro" id="IPR027417">
    <property type="entry name" value="P-loop_NTPase"/>
</dbReference>
<evidence type="ECO:0000313" key="10">
    <source>
        <dbReference type="Proteomes" id="UP001303115"/>
    </source>
</evidence>
<dbReference type="GO" id="GO:0005871">
    <property type="term" value="C:kinesin complex"/>
    <property type="evidence" value="ECO:0007669"/>
    <property type="project" value="TreeGrafter"/>
</dbReference>
<keyword evidence="9" id="KW-0378">Hydrolase</keyword>
<dbReference type="GO" id="GO:0005874">
    <property type="term" value="C:microtubule"/>
    <property type="evidence" value="ECO:0007669"/>
    <property type="project" value="UniProtKB-KW"/>
</dbReference>
<dbReference type="Proteomes" id="UP001303115">
    <property type="component" value="Unassembled WGS sequence"/>
</dbReference>
<dbReference type="SUPFAM" id="SSF52540">
    <property type="entry name" value="P-loop containing nucleoside triphosphate hydrolases"/>
    <property type="match status" value="1"/>
</dbReference>
<feature type="compositionally biased region" description="Polar residues" evidence="7">
    <location>
        <begin position="314"/>
        <end position="329"/>
    </location>
</feature>
<dbReference type="AlphaFoldDB" id="A0AAN6PGK8"/>
<feature type="compositionally biased region" description="Basic and acidic residues" evidence="7">
    <location>
        <begin position="221"/>
        <end position="235"/>
    </location>
</feature>
<evidence type="ECO:0000256" key="2">
    <source>
        <dbReference type="ARBA" id="ARBA00022741"/>
    </source>
</evidence>
<keyword evidence="4 5" id="KW-0505">Motor protein</keyword>
<keyword evidence="3 5" id="KW-0067">ATP-binding</keyword>
<dbReference type="InterPro" id="IPR001752">
    <property type="entry name" value="Kinesin_motor_dom"/>
</dbReference>
<keyword evidence="6" id="KW-0175">Coiled coil</keyword>
<feature type="region of interest" description="Disordered" evidence="7">
    <location>
        <begin position="314"/>
        <end position="347"/>
    </location>
</feature>
<evidence type="ECO:0000256" key="7">
    <source>
        <dbReference type="SAM" id="MobiDB-lite"/>
    </source>
</evidence>
<evidence type="ECO:0000259" key="8">
    <source>
        <dbReference type="PROSITE" id="PS50067"/>
    </source>
</evidence>
<feature type="domain" description="Kinesin motor" evidence="8">
    <location>
        <begin position="11"/>
        <end position="580"/>
    </location>
</feature>
<dbReference type="PANTHER" id="PTHR24115">
    <property type="entry name" value="KINESIN-RELATED"/>
    <property type="match status" value="1"/>
</dbReference>
<dbReference type="GO" id="GO:0005524">
    <property type="term" value="F:ATP binding"/>
    <property type="evidence" value="ECO:0007669"/>
    <property type="project" value="UniProtKB-UniRule"/>
</dbReference>
<evidence type="ECO:0000313" key="9">
    <source>
        <dbReference type="EMBL" id="KAK4040614.1"/>
    </source>
</evidence>
<comment type="caution">
    <text evidence="9">The sequence shown here is derived from an EMBL/GenBank/DDBJ whole genome shotgun (WGS) entry which is preliminary data.</text>
</comment>
<dbReference type="InterPro" id="IPR036961">
    <property type="entry name" value="Kinesin_motor_dom_sf"/>
</dbReference>
<keyword evidence="2 5" id="KW-0547">Nucleotide-binding</keyword>
<sequence>MSASTHKATNLFQVYLRLRPPQSGAAAAGERFLAVEEPEDDTTTPKHITLNPPNDRRRAIEKFAFTQVFEEDATQLDIFHCIGVANLVKGVLAPCGGDGTDALLATLGVTGSGKSHTILGSRSQRGLTQLALDVIFRSIGQNLLDCDSSPTLEHSIAASDPSEAVVFAGSTFLDAVYADPSAPFRASSRAPTPMIVGPSQFSPQTHRPQKDQHGPSGPELALRHETVRMVSREDSVAPSSPPSTPGIGSKSHFKGKINRGREAVFACGNVHAGYAPRSPQRQQVQNANGDSLQPLRHFMAPTASIRLKTCTKSALHSQGDSIGPGQTPSRRLHRPSAFPQQPDVSTLSMSCDPSAEYAVVISMYEVYNDRIFDLLTPPIKSAATKEYRRRPLLFKSTEASPDRKVVAGLRKVICGTLHQALMVLEAGLHERRVAGTGSNSVSSRSHGFFCVEVKKRTKGSRRHGAEVPWTGSALTVVDLAGSERARDAKTAGATLAEAGKINESLMYLGQCLQMQSDAANKDKCKLTELLFSNCYPSTSAYSSGRHRNPQKAVMIVTADPHGDFNATSQILRYSALAREVTVPRIPSITQTILTAAAQAPQPYSSPLASPTLASPTLSRPFSPLGGPGGSVSYPHLLSSPNIVRNASSPVSSPGSGDVHRSTMEAAALEIARLAEEAEYLRQALDAERAARHEAESHLLSMEDRMVELEQAIREDCTNEFERRLEIEMARWRATMQVEMERGEEHWGRKIEVFERSMGVGGMGDDGFSGDEDKENVLVEDVHQENERLRRENEALRREVAAMSPTKRMPLQERLSDAGMLVRGKPAAADSGSPRHGRMARGGGDDEGSLLLRLEKLRVSDAQAPSVRSSAGSVSPKKVRRLPAKRWNTVGDDDDDDLF</sequence>
<dbReference type="FunFam" id="3.40.850.10:FF:000091">
    <property type="entry name" value="Kinesin family protein"/>
    <property type="match status" value="1"/>
</dbReference>
<organism evidence="9 10">
    <name type="scientific">Parachaetomium inaequale</name>
    <dbReference type="NCBI Taxonomy" id="2588326"/>
    <lineage>
        <taxon>Eukaryota</taxon>
        <taxon>Fungi</taxon>
        <taxon>Dikarya</taxon>
        <taxon>Ascomycota</taxon>
        <taxon>Pezizomycotina</taxon>
        <taxon>Sordariomycetes</taxon>
        <taxon>Sordariomycetidae</taxon>
        <taxon>Sordariales</taxon>
        <taxon>Chaetomiaceae</taxon>
        <taxon>Parachaetomium</taxon>
    </lineage>
</organism>
<name>A0AAN6PGK8_9PEZI</name>
<dbReference type="PROSITE" id="PS50067">
    <property type="entry name" value="KINESIN_MOTOR_2"/>
    <property type="match status" value="1"/>
</dbReference>
<dbReference type="PANTHER" id="PTHR24115:SF1008">
    <property type="entry name" value="KINESIN-LIKE PROTEIN SUBITO"/>
    <property type="match status" value="1"/>
</dbReference>
<dbReference type="GO" id="GO:0007018">
    <property type="term" value="P:microtubule-based movement"/>
    <property type="evidence" value="ECO:0007669"/>
    <property type="project" value="InterPro"/>
</dbReference>
<dbReference type="Gene3D" id="3.40.850.10">
    <property type="entry name" value="Kinesin motor domain"/>
    <property type="match status" value="2"/>
</dbReference>
<feature type="compositionally biased region" description="Low complexity" evidence="7">
    <location>
        <begin position="603"/>
        <end position="618"/>
    </location>
</feature>
<comment type="similarity">
    <text evidence="5">Belongs to the TRAFAC class myosin-kinesin ATPase superfamily. Kinesin family.</text>
</comment>
<protein>
    <submittedName>
        <fullName evidence="9">P-loop containing nucleoside triphosphate hydrolase protein</fullName>
    </submittedName>
</protein>
<feature type="binding site" evidence="5">
    <location>
        <begin position="108"/>
        <end position="115"/>
    </location>
    <ligand>
        <name>ATP</name>
        <dbReference type="ChEBI" id="CHEBI:30616"/>
    </ligand>
</feature>
<feature type="region of interest" description="Disordered" evidence="7">
    <location>
        <begin position="603"/>
        <end position="625"/>
    </location>
</feature>
<accession>A0AAN6PGK8</accession>
<dbReference type="FunFam" id="3.40.850.10:FF:000120">
    <property type="entry name" value="Kinesin family protein"/>
    <property type="match status" value="1"/>
</dbReference>
<proteinExistence type="inferred from homology"/>
<dbReference type="GO" id="GO:0003777">
    <property type="term" value="F:microtubule motor activity"/>
    <property type="evidence" value="ECO:0007669"/>
    <property type="project" value="InterPro"/>
</dbReference>
<reference evidence="10" key="1">
    <citation type="journal article" date="2023" name="Mol. Phylogenet. Evol.">
        <title>Genome-scale phylogeny and comparative genomics of the fungal order Sordariales.</title>
        <authorList>
            <person name="Hensen N."/>
            <person name="Bonometti L."/>
            <person name="Westerberg I."/>
            <person name="Brannstrom I.O."/>
            <person name="Guillou S."/>
            <person name="Cros-Aarteil S."/>
            <person name="Calhoun S."/>
            <person name="Haridas S."/>
            <person name="Kuo A."/>
            <person name="Mondo S."/>
            <person name="Pangilinan J."/>
            <person name="Riley R."/>
            <person name="LaButti K."/>
            <person name="Andreopoulos B."/>
            <person name="Lipzen A."/>
            <person name="Chen C."/>
            <person name="Yan M."/>
            <person name="Daum C."/>
            <person name="Ng V."/>
            <person name="Clum A."/>
            <person name="Steindorff A."/>
            <person name="Ohm R.A."/>
            <person name="Martin F."/>
            <person name="Silar P."/>
            <person name="Natvig D.O."/>
            <person name="Lalanne C."/>
            <person name="Gautier V."/>
            <person name="Ament-Velasquez S.L."/>
            <person name="Kruys A."/>
            <person name="Hutchinson M.I."/>
            <person name="Powell A.J."/>
            <person name="Barry K."/>
            <person name="Miller A.N."/>
            <person name="Grigoriev I.V."/>
            <person name="Debuchy R."/>
            <person name="Gladieux P."/>
            <person name="Hiltunen Thoren M."/>
            <person name="Johannesson H."/>
        </authorList>
    </citation>
    <scope>NUCLEOTIDE SEQUENCE [LARGE SCALE GENOMIC DNA]</scope>
    <source>
        <strain evidence="10">CBS 284.82</strain>
    </source>
</reference>
<dbReference type="GO" id="GO:0008017">
    <property type="term" value="F:microtubule binding"/>
    <property type="evidence" value="ECO:0007669"/>
    <property type="project" value="InterPro"/>
</dbReference>
<feature type="region of interest" description="Disordered" evidence="7">
    <location>
        <begin position="860"/>
        <end position="898"/>
    </location>
</feature>
<evidence type="ECO:0000256" key="1">
    <source>
        <dbReference type="ARBA" id="ARBA00022701"/>
    </source>
</evidence>
<dbReference type="SMART" id="SM00129">
    <property type="entry name" value="KISc"/>
    <property type="match status" value="1"/>
</dbReference>
<gene>
    <name evidence="9" type="ORF">C8A01DRAFT_15532</name>
</gene>
<evidence type="ECO:0000256" key="6">
    <source>
        <dbReference type="SAM" id="Coils"/>
    </source>
</evidence>
<dbReference type="EMBL" id="MU854373">
    <property type="protein sequence ID" value="KAK4040614.1"/>
    <property type="molecule type" value="Genomic_DNA"/>
</dbReference>
<keyword evidence="10" id="KW-1185">Reference proteome</keyword>
<dbReference type="GO" id="GO:0005634">
    <property type="term" value="C:nucleus"/>
    <property type="evidence" value="ECO:0007669"/>
    <property type="project" value="TreeGrafter"/>
</dbReference>
<evidence type="ECO:0000256" key="3">
    <source>
        <dbReference type="ARBA" id="ARBA00022840"/>
    </source>
</evidence>
<feature type="region of interest" description="Disordered" evidence="7">
    <location>
        <begin position="823"/>
        <end position="848"/>
    </location>
</feature>
<feature type="coiled-coil region" evidence="6">
    <location>
        <begin position="663"/>
        <end position="711"/>
    </location>
</feature>
<keyword evidence="1" id="KW-0493">Microtubule</keyword>
<feature type="region of interest" description="Disordered" evidence="7">
    <location>
        <begin position="187"/>
        <end position="254"/>
    </location>
</feature>
<dbReference type="InterPro" id="IPR027640">
    <property type="entry name" value="Kinesin-like_fam"/>
</dbReference>
<dbReference type="GO" id="GO:0016887">
    <property type="term" value="F:ATP hydrolysis activity"/>
    <property type="evidence" value="ECO:0007669"/>
    <property type="project" value="TreeGrafter"/>
</dbReference>
<feature type="compositionally biased region" description="Polar residues" evidence="7">
    <location>
        <begin position="338"/>
        <end position="347"/>
    </location>
</feature>